<dbReference type="SUPFAM" id="SSF64518">
    <property type="entry name" value="Phase 1 flagellin"/>
    <property type="match status" value="1"/>
</dbReference>
<dbReference type="EMBL" id="CR354388">
    <property type="protein sequence ID" value="CAF74791.1"/>
    <property type="molecule type" value="Genomic_DNA"/>
</dbReference>
<gene>
    <name evidence="6" type="primary">flaC</name>
    <name evidence="7" type="ORF">MGR_1674</name>
</gene>
<dbReference type="EMBL" id="CU459003">
    <property type="protein sequence ID" value="CAM75223.1"/>
    <property type="molecule type" value="Genomic_DNA"/>
</dbReference>
<dbReference type="GO" id="GO:0009288">
    <property type="term" value="C:bacterial-type flagellum"/>
    <property type="evidence" value="ECO:0007669"/>
    <property type="project" value="UniProtKB-SubCell"/>
</dbReference>
<reference evidence="7" key="2">
    <citation type="journal article" date="2007" name="J. Bacteriol.">
        <title>Comparative genome analysis of four magnetotactic bacteria reveals a complex set of group-specific genes implicated in magnetosome biomineralization and function.</title>
        <authorList>
            <person name="Richter M."/>
            <person name="Kube M."/>
            <person name="Bazylinski D.A."/>
            <person name="Lombardot T."/>
            <person name="Gloeckner F.O."/>
            <person name="Reinhardt R."/>
            <person name="Schueler D."/>
        </authorList>
    </citation>
    <scope>NUCLEOTIDE SEQUENCE</scope>
    <source>
        <strain evidence="7">MSR-1</strain>
    </source>
</reference>
<evidence type="ECO:0000256" key="3">
    <source>
        <dbReference type="RuleBase" id="RU362073"/>
    </source>
</evidence>
<dbReference type="InterPro" id="IPR001492">
    <property type="entry name" value="Flagellin"/>
</dbReference>
<dbReference type="Pfam" id="PF00669">
    <property type="entry name" value="Flagellin_N"/>
    <property type="match status" value="1"/>
</dbReference>
<evidence type="ECO:0000256" key="1">
    <source>
        <dbReference type="ARBA" id="ARBA00005709"/>
    </source>
</evidence>
<accession>Q6LWI4</accession>
<dbReference type="PANTHER" id="PTHR42792:SF2">
    <property type="entry name" value="FLAGELLIN"/>
    <property type="match status" value="1"/>
</dbReference>
<proteinExistence type="inferred from homology"/>
<dbReference type="RefSeq" id="WP_106002375.1">
    <property type="nucleotide sequence ID" value="NZ_CP027527.1"/>
</dbReference>
<keyword evidence="2 3" id="KW-0975">Bacterial flagellum</keyword>
<dbReference type="PANTHER" id="PTHR42792">
    <property type="entry name" value="FLAGELLIN"/>
    <property type="match status" value="1"/>
</dbReference>
<comment type="similarity">
    <text evidence="1 3">Belongs to the bacterial flagellin family.</text>
</comment>
<evidence type="ECO:0000259" key="5">
    <source>
        <dbReference type="Pfam" id="PF00700"/>
    </source>
</evidence>
<keyword evidence="3" id="KW-0964">Secreted</keyword>
<organism evidence="6">
    <name type="scientific">Magnetospirillum gryphiswaldense</name>
    <dbReference type="NCBI Taxonomy" id="55518"/>
    <lineage>
        <taxon>Bacteria</taxon>
        <taxon>Pseudomonadati</taxon>
        <taxon>Pseudomonadota</taxon>
        <taxon>Alphaproteobacteria</taxon>
        <taxon>Rhodospirillales</taxon>
        <taxon>Rhodospirillaceae</taxon>
        <taxon>Magnetospirillum</taxon>
    </lineage>
</organism>
<dbReference type="GO" id="GO:0005198">
    <property type="term" value="F:structural molecule activity"/>
    <property type="evidence" value="ECO:0007669"/>
    <property type="project" value="UniProtKB-UniRule"/>
</dbReference>
<dbReference type="GO" id="GO:0005576">
    <property type="term" value="C:extracellular region"/>
    <property type="evidence" value="ECO:0007669"/>
    <property type="project" value="UniProtKB-SubCell"/>
</dbReference>
<keyword evidence="6" id="KW-0969">Cilium</keyword>
<sequence>MPADVTLTATTRQNLGSIQSTEALRGRTQSRLATGLKVASVIDDAIAYFQGRALGDRAMGLLETKDGIAGGIGSIKAAMEGLSGIEDIIVQMKGLALAAKSEASQITRHQLYRQYGELREQLDAVANDAHFNGMNLIGNPAANVQVRLSPLGAEPVSKLEIMGVTINAASLGLAPQTVDISAASYGGDAAVKARFDAWAASMISMTNSGAGSAVATETVVTGIGALKALSPGGSVALVSDADGVMSMDGEDAVNPVSADAQYRAVVALQGYMTSGGNPGDEVHDLGSGLSDGAFTTGNYPGVTVSLHEYPWESQDHYLDNIDFHISALDVALTTVRSTMAEMGGNIALLQVRDSFAQNLADIAREGAGKLVNADLNEEGANMVALQTRSQLGLQALSFAGKADQAVLGLF</sequence>
<evidence type="ECO:0000256" key="2">
    <source>
        <dbReference type="ARBA" id="ARBA00023143"/>
    </source>
</evidence>
<feature type="domain" description="Flagellin N-terminal" evidence="4">
    <location>
        <begin position="13"/>
        <end position="137"/>
    </location>
</feature>
<keyword evidence="6" id="KW-0282">Flagellum</keyword>
<protein>
    <recommendedName>
        <fullName evidence="3">Flagellin</fullName>
    </recommendedName>
</protein>
<name>Q6LWI4_9PROT</name>
<keyword evidence="6" id="KW-0966">Cell projection</keyword>
<evidence type="ECO:0000313" key="6">
    <source>
        <dbReference type="EMBL" id="CAF74791.1"/>
    </source>
</evidence>
<dbReference type="InterPro" id="IPR046358">
    <property type="entry name" value="Flagellin_C"/>
</dbReference>
<evidence type="ECO:0000259" key="4">
    <source>
        <dbReference type="Pfam" id="PF00669"/>
    </source>
</evidence>
<evidence type="ECO:0000313" key="7">
    <source>
        <dbReference type="EMBL" id="CAM75223.1"/>
    </source>
</evidence>
<dbReference type="InterPro" id="IPR001029">
    <property type="entry name" value="Flagellin_N"/>
</dbReference>
<dbReference type="AlphaFoldDB" id="Q6LWI4"/>
<dbReference type="Pfam" id="PF00700">
    <property type="entry name" value="Flagellin_C"/>
    <property type="match status" value="1"/>
</dbReference>
<reference evidence="6" key="1">
    <citation type="submission" date="2004-03" db="EMBL/GenBank/DDBJ databases">
        <authorList>
            <person name="Schultheiss D."/>
            <person name="Kube M."/>
            <person name="Schueler D."/>
        </authorList>
    </citation>
    <scope>NUCLEOTIDE SEQUENCE</scope>
    <source>
        <strain evidence="6">MSR1</strain>
    </source>
</reference>
<comment type="subcellular location">
    <subcellularLocation>
        <location evidence="3">Secreted</location>
    </subcellularLocation>
    <subcellularLocation>
        <location evidence="3">Bacterial flagellum</location>
    </subcellularLocation>
</comment>
<feature type="domain" description="Flagellin C-terminal" evidence="5">
    <location>
        <begin position="326"/>
        <end position="410"/>
    </location>
</feature>
<dbReference type="Gene3D" id="1.20.1330.10">
    <property type="entry name" value="f41 fragment of flagellin, N-terminal domain"/>
    <property type="match status" value="1"/>
</dbReference>
<comment type="function">
    <text evidence="3">Flagellin is the subunit protein which polymerizes to form the filaments of bacterial flagella.</text>
</comment>